<feature type="region of interest" description="Disordered" evidence="4">
    <location>
        <begin position="1063"/>
        <end position="1096"/>
    </location>
</feature>
<proteinExistence type="inferred from homology"/>
<dbReference type="SMART" id="SM00185">
    <property type="entry name" value="ARM"/>
    <property type="match status" value="7"/>
</dbReference>
<dbReference type="EMBL" id="AP028914">
    <property type="protein sequence ID" value="BES95248.1"/>
    <property type="molecule type" value="Genomic_DNA"/>
</dbReference>
<comment type="similarity">
    <text evidence="1">Belongs to the adenomatous polyposis coli (APC) family.</text>
</comment>
<keyword evidence="2" id="KW-0879">Wnt signaling pathway</keyword>
<feature type="compositionally biased region" description="Polar residues" evidence="4">
    <location>
        <begin position="1063"/>
        <end position="1075"/>
    </location>
</feature>
<dbReference type="Proteomes" id="UP001307889">
    <property type="component" value="Chromosome 6"/>
</dbReference>
<dbReference type="PANTHER" id="PTHR12607:SF12">
    <property type="entry name" value="APC-LIKE, ISOFORM A-RELATED"/>
    <property type="match status" value="1"/>
</dbReference>
<feature type="region of interest" description="Disordered" evidence="4">
    <location>
        <begin position="1016"/>
        <end position="1045"/>
    </location>
</feature>
<dbReference type="InterPro" id="IPR026818">
    <property type="entry name" value="Apc_fam"/>
</dbReference>
<evidence type="ECO:0000313" key="6">
    <source>
        <dbReference type="Proteomes" id="UP001307889"/>
    </source>
</evidence>
<keyword evidence="6" id="KW-1185">Reference proteome</keyword>
<name>A0ABN7ASR8_9HEMI</name>
<feature type="repeat" description="ARM" evidence="3">
    <location>
        <begin position="399"/>
        <end position="433"/>
    </location>
</feature>
<feature type="region of interest" description="Disordered" evidence="4">
    <location>
        <begin position="670"/>
        <end position="715"/>
    </location>
</feature>
<sequence length="1595" mass="171841">MCDWFQNSTRLAASKKVQFVSRTNQAFWYQPSSSLQYGNNFNINASYNSLINNNKDVVGSRWTKEQGASPEAKEQEESPSQGTERGMKLIGPMCHSTTAGNAKQALNDGGLSYSYSYSSEQLGTKVEMVYNLLSMLGTHDRAEMTSTLLAMSSSPDSCKAMRQSGCLSLLVQLVHSSGESAVVRQRAAQALRNMVHCHGDDKRGRREARVLRLLDQVSSYCDTLSAGGNDSHVEDAHPGPAIAALMKLSFDEEHRLAMCQLGAIYVVARLVQVEAPYQAECCITLKRYAGMALTNLTFGDGNNKALLCSMKPFMSALVAQLGSTSEDLVQVTASVLRNLSWRADAASKQSLREVGSVPALVKASMTAKREPTMKSVLSALWNLSAHCNINKVDICGVEGALQYLVQMLNYQSTSKTLAVVENAGGILRNISSHIAVREDYRKIIRDQNCLAILLRQLQSASLTVVSNACGTLWNLSARCATDQRALVALGAVPMLTSLAHSRHRMIAMGASAALKNLLPIRLAQQQASTPSGSASLLVRKRRALEAELSTSLSETCDNIDSCPQWDSDKESTSSQAKDDCDQINQSVQQITLEETMSEEPVNYSLKYCDENKGNETDNDAVNYSIKFKEPEGSEEKRFGAACFKEETDSQNDYAETDLDQLTDYSLRYSEEEHNDSADGSSNVNDSKEDEPKPQAEPNSSSDTPTEKREQTKATVLETPLMFSRCSSLGSLSSCEQQDDCRSSGVSEFSRMTSGILSPSDIPDSPSQTIPPSPRVRSRPSLPVTVEEKESSDLPGVFDDSVKAFKEESTPAQFSTASTSLSDLTIEDDNQEPSAEKLLAAVSEEEDENILADCINSGMQNNRESNISRIPRARGIPVKAPTNIRHPNPALDETPVQFCTEDTPASLSHATSHSELSCALSDASSDHENILAECIQSGMPQPQVGGMEKKTSTVQTAQVVPSLKTTSVKPRPVSVPTARMRQILAEDEIKVFASEESPGDFSIGSSLSDLTINSKPEKAVAAPTPPVDKSSPPSSLDPEVPTGDDVALGEQEDQDLLMQVISSGLPTAHSGSSNSAKVADSLPKDTDTWADDTSSYPSVSVTIPAVESYNSDDDEKTERDEATLVGDTGVIKLGSGKVALISHLDMEESYQNLENVQPPSNMASMISLYGSGTGSMNEKELAKNDFELHGSMQSLQELEMVQPPSGMNSIISLTCSLETDRKHRVLTRADSLLENVKPPTEMDEIPDLDNSILSVASICSEVADSLEDLTLEATPPSQRKAAAKKRELGKFRYNTYVVNKNADKKPTTAPIQPCQPSLDTSKSTESLDEAGPPSPKTKINPKQRRLADRERFRTRTIHDGPPPVDRLSSVESECQSSEGAVSPVGPASESTSEADDPPRPIVTKPPEVKSIRTGSARGSAIPVVRSPVKTIPPTGKKKPVGTAAPLQRQGTFTKDDSASSSIPVPIKSKIASPIRKNPLVATKSAGNCSGGGRGRAASLPNKSSGMGVRTSLSNQSLKSACSDGGNGHSNGGSNGTRWHSNSSLNSSPSGGGREPKKDATSKIASLWKKVDENKKKQPSMDTRVWIPPEPKSKQIA</sequence>
<feature type="compositionally biased region" description="Polar residues" evidence="4">
    <location>
        <begin position="1368"/>
        <end position="1378"/>
    </location>
</feature>
<dbReference type="Pfam" id="PF00514">
    <property type="entry name" value="Arm"/>
    <property type="match status" value="1"/>
</dbReference>
<feature type="compositionally biased region" description="Basic and acidic residues" evidence="4">
    <location>
        <begin position="799"/>
        <end position="808"/>
    </location>
</feature>
<dbReference type="SUPFAM" id="SSF48371">
    <property type="entry name" value="ARM repeat"/>
    <property type="match status" value="1"/>
</dbReference>
<feature type="repeat" description="ARM" evidence="3">
    <location>
        <begin position="165"/>
        <end position="194"/>
    </location>
</feature>
<feature type="compositionally biased region" description="Basic and acidic residues" evidence="4">
    <location>
        <begin position="1344"/>
        <end position="1357"/>
    </location>
</feature>
<evidence type="ECO:0000256" key="1">
    <source>
        <dbReference type="ARBA" id="ARBA00009051"/>
    </source>
</evidence>
<feature type="compositionally biased region" description="Polar residues" evidence="4">
    <location>
        <begin position="809"/>
        <end position="822"/>
    </location>
</feature>
<gene>
    <name evidence="5" type="ORF">NTJ_08058</name>
</gene>
<evidence type="ECO:0000256" key="2">
    <source>
        <dbReference type="ARBA" id="ARBA00022687"/>
    </source>
</evidence>
<dbReference type="Pfam" id="PF05923">
    <property type="entry name" value="APC_r"/>
    <property type="match status" value="2"/>
</dbReference>
<feature type="compositionally biased region" description="Low complexity" evidence="4">
    <location>
        <begin position="1457"/>
        <end position="1473"/>
    </location>
</feature>
<feature type="compositionally biased region" description="Polar residues" evidence="4">
    <location>
        <begin position="1313"/>
        <end position="1323"/>
    </location>
</feature>
<dbReference type="Gene3D" id="1.25.10.10">
    <property type="entry name" value="Leucine-rich Repeat Variant"/>
    <property type="match status" value="1"/>
</dbReference>
<reference evidence="5 6" key="1">
    <citation type="submission" date="2023-09" db="EMBL/GenBank/DDBJ databases">
        <title>Nesidiocoris tenuis whole genome shotgun sequence.</title>
        <authorList>
            <person name="Shibata T."/>
            <person name="Shimoda M."/>
            <person name="Kobayashi T."/>
            <person name="Uehara T."/>
        </authorList>
    </citation>
    <scope>NUCLEOTIDE SEQUENCE [LARGE SCALE GENOMIC DNA]</scope>
    <source>
        <strain evidence="5 6">Japan</strain>
    </source>
</reference>
<feature type="compositionally biased region" description="Low complexity" evidence="4">
    <location>
        <begin position="753"/>
        <end position="767"/>
    </location>
</feature>
<evidence type="ECO:0000256" key="3">
    <source>
        <dbReference type="PROSITE-ProRule" id="PRU00259"/>
    </source>
</evidence>
<feature type="region of interest" description="Disordered" evidence="4">
    <location>
        <begin position="752"/>
        <end position="830"/>
    </location>
</feature>
<feature type="region of interest" description="Disordered" evidence="4">
    <location>
        <begin position="1302"/>
        <end position="1595"/>
    </location>
</feature>
<dbReference type="InterPro" id="IPR011989">
    <property type="entry name" value="ARM-like"/>
</dbReference>
<protein>
    <submittedName>
        <fullName evidence="5">Medulla oblongata development</fullName>
    </submittedName>
</protein>
<evidence type="ECO:0000256" key="4">
    <source>
        <dbReference type="SAM" id="MobiDB-lite"/>
    </source>
</evidence>
<accession>A0ABN7ASR8</accession>
<dbReference type="InterPro" id="IPR016024">
    <property type="entry name" value="ARM-type_fold"/>
</dbReference>
<dbReference type="Pfam" id="PF18797">
    <property type="entry name" value="APC_rep"/>
    <property type="match status" value="1"/>
</dbReference>
<feature type="compositionally biased region" description="Polar residues" evidence="4">
    <location>
        <begin position="1499"/>
        <end position="1518"/>
    </location>
</feature>
<organism evidence="5 6">
    <name type="scientific">Nesidiocoris tenuis</name>
    <dbReference type="NCBI Taxonomy" id="355587"/>
    <lineage>
        <taxon>Eukaryota</taxon>
        <taxon>Metazoa</taxon>
        <taxon>Ecdysozoa</taxon>
        <taxon>Arthropoda</taxon>
        <taxon>Hexapoda</taxon>
        <taxon>Insecta</taxon>
        <taxon>Pterygota</taxon>
        <taxon>Neoptera</taxon>
        <taxon>Paraneoptera</taxon>
        <taxon>Hemiptera</taxon>
        <taxon>Heteroptera</taxon>
        <taxon>Panheteroptera</taxon>
        <taxon>Cimicomorpha</taxon>
        <taxon>Miridae</taxon>
        <taxon>Dicyphina</taxon>
        <taxon>Nesidiocoris</taxon>
    </lineage>
</organism>
<dbReference type="InterPro" id="IPR041257">
    <property type="entry name" value="APC_rep"/>
</dbReference>
<feature type="region of interest" description="Disordered" evidence="4">
    <location>
        <begin position="61"/>
        <end position="88"/>
    </location>
</feature>
<feature type="compositionally biased region" description="Gly residues" evidence="4">
    <location>
        <begin position="1523"/>
        <end position="1533"/>
    </location>
</feature>
<dbReference type="PROSITE" id="PS50176">
    <property type="entry name" value="ARM_REPEAT"/>
    <property type="match status" value="2"/>
</dbReference>
<dbReference type="InterPro" id="IPR009223">
    <property type="entry name" value="APC_rpt"/>
</dbReference>
<evidence type="ECO:0000313" key="5">
    <source>
        <dbReference type="EMBL" id="BES95248.1"/>
    </source>
</evidence>
<dbReference type="PANTHER" id="PTHR12607">
    <property type="entry name" value="ADENOMATOUS POLYPOSIS COLI PROTEIN FAMILY"/>
    <property type="match status" value="1"/>
</dbReference>
<dbReference type="InterPro" id="IPR000225">
    <property type="entry name" value="Armadillo"/>
</dbReference>